<reference evidence="3" key="1">
    <citation type="submission" date="2021-02" db="EMBL/GenBank/DDBJ databases">
        <authorList>
            <person name="Dougan E. K."/>
            <person name="Rhodes N."/>
            <person name="Thang M."/>
            <person name="Chan C."/>
        </authorList>
    </citation>
    <scope>NUCLEOTIDE SEQUENCE</scope>
</reference>
<name>A0A813ETS2_POLGL</name>
<feature type="compositionally biased region" description="Basic and acidic residues" evidence="1">
    <location>
        <begin position="100"/>
        <end position="120"/>
    </location>
</feature>
<keyword evidence="4" id="KW-1185">Reference proteome</keyword>
<proteinExistence type="predicted"/>
<comment type="caution">
    <text evidence="3">The sequence shown here is derived from an EMBL/GenBank/DDBJ whole genome shotgun (WGS) entry which is preliminary data.</text>
</comment>
<evidence type="ECO:0000313" key="3">
    <source>
        <dbReference type="EMBL" id="CAE8604110.1"/>
    </source>
</evidence>
<feature type="compositionally biased region" description="Basic and acidic residues" evidence="1">
    <location>
        <begin position="36"/>
        <end position="53"/>
    </location>
</feature>
<keyword evidence="2" id="KW-0732">Signal</keyword>
<feature type="chain" id="PRO_5032615282" description="Secreted protein" evidence="2">
    <location>
        <begin position="30"/>
        <end position="133"/>
    </location>
</feature>
<evidence type="ECO:0000256" key="1">
    <source>
        <dbReference type="SAM" id="MobiDB-lite"/>
    </source>
</evidence>
<dbReference type="Proteomes" id="UP000654075">
    <property type="component" value="Unassembled WGS sequence"/>
</dbReference>
<feature type="signal peptide" evidence="2">
    <location>
        <begin position="1"/>
        <end position="29"/>
    </location>
</feature>
<dbReference type="AlphaFoldDB" id="A0A813ETS2"/>
<evidence type="ECO:0008006" key="5">
    <source>
        <dbReference type="Google" id="ProtNLM"/>
    </source>
</evidence>
<organism evidence="3 4">
    <name type="scientific">Polarella glacialis</name>
    <name type="common">Dinoflagellate</name>
    <dbReference type="NCBI Taxonomy" id="89957"/>
    <lineage>
        <taxon>Eukaryota</taxon>
        <taxon>Sar</taxon>
        <taxon>Alveolata</taxon>
        <taxon>Dinophyceae</taxon>
        <taxon>Suessiales</taxon>
        <taxon>Suessiaceae</taxon>
        <taxon>Polarella</taxon>
    </lineage>
</organism>
<evidence type="ECO:0000313" key="4">
    <source>
        <dbReference type="Proteomes" id="UP000654075"/>
    </source>
</evidence>
<dbReference type="EMBL" id="CAJNNV010016060">
    <property type="protein sequence ID" value="CAE8604110.1"/>
    <property type="molecule type" value="Genomic_DNA"/>
</dbReference>
<feature type="region of interest" description="Disordered" evidence="1">
    <location>
        <begin position="32"/>
        <end position="54"/>
    </location>
</feature>
<sequence length="133" mass="14700">MLTLSPILSIMVWETGLALLFLLPPLCTPATTSAEDAGHEDNRGQYHHSDVHEGGQAMRTTAAKMIILMSMKVVLLRKALMNFVNVRAIASQFHRLQVHEEPGLQGHREECGDVERHGDGADEQGLEEAQFAK</sequence>
<gene>
    <name evidence="3" type="ORF">PGLA1383_LOCUS22296</name>
</gene>
<evidence type="ECO:0000256" key="2">
    <source>
        <dbReference type="SAM" id="SignalP"/>
    </source>
</evidence>
<protein>
    <recommendedName>
        <fullName evidence="5">Secreted protein</fullName>
    </recommendedName>
</protein>
<accession>A0A813ETS2</accession>
<feature type="region of interest" description="Disordered" evidence="1">
    <location>
        <begin position="100"/>
        <end position="133"/>
    </location>
</feature>